<dbReference type="EMBL" id="KV922026">
    <property type="protein sequence ID" value="ORE02923.1"/>
    <property type="molecule type" value="Genomic_DNA"/>
</dbReference>
<dbReference type="Proteomes" id="UP000242414">
    <property type="component" value="Unassembled WGS sequence"/>
</dbReference>
<reference evidence="1" key="1">
    <citation type="journal article" date="2016" name="Proc. Natl. Acad. Sci. U.S.A.">
        <title>Lipid metabolic changes in an early divergent fungus govern the establishment of a mutualistic symbiosis with endobacteria.</title>
        <authorList>
            <person name="Lastovetsky O.A."/>
            <person name="Gaspar M.L."/>
            <person name="Mondo S.J."/>
            <person name="LaButti K.M."/>
            <person name="Sandor L."/>
            <person name="Grigoriev I.V."/>
            <person name="Henry S.A."/>
            <person name="Pawlowska T.E."/>
        </authorList>
    </citation>
    <scope>NUCLEOTIDE SEQUENCE [LARGE SCALE GENOMIC DNA]</scope>
    <source>
        <strain evidence="1">ATCC 52814</strain>
    </source>
</reference>
<protein>
    <submittedName>
        <fullName evidence="1">Uncharacterized protein</fullName>
    </submittedName>
</protein>
<dbReference type="OrthoDB" id="2234896at2759"/>
<dbReference type="VEuPathDB" id="FungiDB:BCV72DRAFT_316624"/>
<proteinExistence type="predicted"/>
<gene>
    <name evidence="1" type="ORF">BCV72DRAFT_316624</name>
</gene>
<organism evidence="1">
    <name type="scientific">Rhizopus microsporus var. microsporus</name>
    <dbReference type="NCBI Taxonomy" id="86635"/>
    <lineage>
        <taxon>Eukaryota</taxon>
        <taxon>Fungi</taxon>
        <taxon>Fungi incertae sedis</taxon>
        <taxon>Mucoromycota</taxon>
        <taxon>Mucoromycotina</taxon>
        <taxon>Mucoromycetes</taxon>
        <taxon>Mucorales</taxon>
        <taxon>Mucorineae</taxon>
        <taxon>Rhizopodaceae</taxon>
        <taxon>Rhizopus</taxon>
    </lineage>
</organism>
<evidence type="ECO:0000313" key="1">
    <source>
        <dbReference type="EMBL" id="ORE02923.1"/>
    </source>
</evidence>
<sequence>MNFLYKRKPAQEEFDEDCLVDYDEKDIIDQKPKIYTKYKQTLDNLCSIEYTNDGLIKRPRCVIGSRTCHVPITQTVIESILLKQHCCITKEEDIRWFKDGIKWLAQEHYQKYPNINQETIQIFEQACKAYFSIPLDLCENHWAASHVLQQASKSNFFHRVSLLNRPSLRKRSFSFIKKYCCFCL</sequence>
<accession>A0A1X0QT42</accession>
<name>A0A1X0QT42_RHIZD</name>
<dbReference type="AlphaFoldDB" id="A0A1X0QT42"/>